<feature type="compositionally biased region" description="Basic and acidic residues" evidence="1">
    <location>
        <begin position="646"/>
        <end position="699"/>
    </location>
</feature>
<evidence type="ECO:0000313" key="3">
    <source>
        <dbReference type="EMBL" id="KAK2963723.1"/>
    </source>
</evidence>
<dbReference type="EMBL" id="JARBJD010000005">
    <property type="protein sequence ID" value="KAK2963723.1"/>
    <property type="molecule type" value="Genomic_DNA"/>
</dbReference>
<feature type="region of interest" description="Disordered" evidence="1">
    <location>
        <begin position="562"/>
        <end position="786"/>
    </location>
</feature>
<dbReference type="Pfam" id="PF13824">
    <property type="entry name" value="zf-Mss51"/>
    <property type="match status" value="1"/>
</dbReference>
<feature type="region of interest" description="Disordered" evidence="1">
    <location>
        <begin position="947"/>
        <end position="1033"/>
    </location>
</feature>
<organism evidence="3 4">
    <name type="scientific">Blattamonas nauphoetae</name>
    <dbReference type="NCBI Taxonomy" id="2049346"/>
    <lineage>
        <taxon>Eukaryota</taxon>
        <taxon>Metamonada</taxon>
        <taxon>Preaxostyla</taxon>
        <taxon>Oxymonadida</taxon>
        <taxon>Blattamonas</taxon>
    </lineage>
</organism>
<name>A0ABQ9YIZ2_9EUKA</name>
<feature type="compositionally biased region" description="Polar residues" evidence="1">
    <location>
        <begin position="255"/>
        <end position="264"/>
    </location>
</feature>
<feature type="compositionally biased region" description="Polar residues" evidence="1">
    <location>
        <begin position="700"/>
        <end position="738"/>
    </location>
</feature>
<dbReference type="SUPFAM" id="SSF144232">
    <property type="entry name" value="HIT/MYND zinc finger-like"/>
    <property type="match status" value="1"/>
</dbReference>
<feature type="compositionally biased region" description="Polar residues" evidence="1">
    <location>
        <begin position="971"/>
        <end position="989"/>
    </location>
</feature>
<reference evidence="3 4" key="1">
    <citation type="journal article" date="2022" name="bioRxiv">
        <title>Genomics of Preaxostyla Flagellates Illuminates Evolutionary Transitions and the Path Towards Mitochondrial Loss.</title>
        <authorList>
            <person name="Novak L.V.F."/>
            <person name="Treitli S.C."/>
            <person name="Pyrih J."/>
            <person name="Halakuc P."/>
            <person name="Pipaliya S.V."/>
            <person name="Vacek V."/>
            <person name="Brzon O."/>
            <person name="Soukal P."/>
            <person name="Eme L."/>
            <person name="Dacks J.B."/>
            <person name="Karnkowska A."/>
            <person name="Elias M."/>
            <person name="Hampl V."/>
        </authorList>
    </citation>
    <scope>NUCLEOTIDE SEQUENCE [LARGE SCALE GENOMIC DNA]</scope>
    <source>
        <strain evidence="3">NAU3</strain>
        <tissue evidence="3">Gut</tissue>
    </source>
</reference>
<feature type="compositionally biased region" description="Basic and acidic residues" evidence="1">
    <location>
        <begin position="947"/>
        <end position="958"/>
    </location>
</feature>
<accession>A0ABQ9YIZ2</accession>
<feature type="region of interest" description="Disordered" evidence="1">
    <location>
        <begin position="824"/>
        <end position="870"/>
    </location>
</feature>
<proteinExistence type="predicted"/>
<dbReference type="InterPro" id="IPR032717">
    <property type="entry name" value="Mss51_Znf"/>
</dbReference>
<dbReference type="Proteomes" id="UP001281761">
    <property type="component" value="Unassembled WGS sequence"/>
</dbReference>
<evidence type="ECO:0000259" key="2">
    <source>
        <dbReference type="Pfam" id="PF13824"/>
    </source>
</evidence>
<feature type="region of interest" description="Disordered" evidence="1">
    <location>
        <begin position="248"/>
        <end position="269"/>
    </location>
</feature>
<feature type="compositionally biased region" description="Basic and acidic residues" evidence="1">
    <location>
        <begin position="997"/>
        <end position="1010"/>
    </location>
</feature>
<feature type="region of interest" description="Disordered" evidence="1">
    <location>
        <begin position="1082"/>
        <end position="1188"/>
    </location>
</feature>
<evidence type="ECO:0000313" key="4">
    <source>
        <dbReference type="Proteomes" id="UP001281761"/>
    </source>
</evidence>
<protein>
    <recommendedName>
        <fullName evidence="2">Mitochondrial splicing suppressor 51 zinc-finger domain-containing protein</fullName>
    </recommendedName>
</protein>
<feature type="compositionally biased region" description="Basic and acidic residues" evidence="1">
    <location>
        <begin position="1024"/>
        <end position="1033"/>
    </location>
</feature>
<sequence>MSSLVVPSDITNAVPPPFLYTLLSVQRNRLRRAQSVYSSNATKATALLKRQVEYIEKKLLEYIDSDDSSHWEFIHQSTFFIYQPFCEFCFEPTSVGESNHNTTKHHHALSDPSVGQRPHFTVKPTTLSCPICGVSFYCSKEHCKQDQMAHWKICNALQSMNKVEINDIYSIIHENEDLDLQFSTLHYKLKDYDQDDVNREALSTELTTWLTAQDNRVFVVEEKTEAQKSLPIVERSINTDSQANILSRDGVIISESATDPPTQERSTESALPIEKSEFIDNLIDKYKKEKANLSEYMLQTSSQRRQYRLNTPTPKSRKLADTFPSIGDTPTSQPATPTFPDSTTPLIQNLSETVSVFRSVEKEKEQMNSEDPETLSSFLTLDVANALIGEHEKGQDMLRKINELELFIKSMEEQQISAETEWNKERSRLKERNIFLEERHKVLVDLRKENERMRNQYESEYKQKMGKLAEEARLKEQELRNIIARNDAEKRDLQQQVAKLNSTGEVGKMKDMIAELKRNLSDEQKKVEKIRNESILELERSRMEKTKIEQELKAEMEEIKAAAQKTSQLRSPPTARSLQPSATDRTNSTTKSSAKQENGGISGRFERDSGEEKRLGEGKPKEKSDSGNAASRKANLGFGGLPNDETAIRIENQQKIDEDKRKADEELERKKREAERQFQEEKRKAEEAITRQFATDDTKQPLNTAQPASTSKPANSSNSANTETPSTANTKTGLSLSLSGAADGTVRVSTQSPRTPPTTRREMGEEKKDGRTRGMDGRTRGMNGRTQLDAVRDSEWGGEERDDEEEVFEKAKFRNLEIELNTFGTQTSPRSPFTHSPHPHVTHNQSTSTSSSSLNVSIPTQTSPRGPLSPLSLSALQQNTTVREAKSTKWTKQPFGMDDDDLSRTYWNTVRPGGYVRDEPLSNSFLLFLSAKGEWFQSTCLPLRVENESSARSGETRTTRTSGREGLVSPRGNSNREAVPQSPTFSTVTARPLSALTRDEERGSSSRDRLALPLSPQKLAQEQWNREQAERDEKRDADMFRLEFRRIGEAFLPSALHPVPTHSCIVLIRDMKVVGHFPAPATHTLSPRQHTPHAAPPSSSFVSSPIPLSARPRSAVSQKMVSPTLRTSHSDRTGTKPLSITIPGQAASPLLSPLDSRKKKTKRDDSDAIRFYTPPFNKFRPSSDDPTDRARMKECMVVSPIAQTPLSAESVEEPELDADDVISRNLEMMGRLRGMDGRMAATGSMSMRLSATVPTSAGPTAPTISFVDPLDLRTQERQKRLGSQYGATTRPVSATVMGVRGPKRMRG</sequence>
<feature type="region of interest" description="Disordered" evidence="1">
    <location>
        <begin position="311"/>
        <end position="345"/>
    </location>
</feature>
<feature type="compositionally biased region" description="Polar residues" evidence="1">
    <location>
        <begin position="328"/>
        <end position="345"/>
    </location>
</feature>
<feature type="compositionally biased region" description="Polar residues" evidence="1">
    <location>
        <begin position="564"/>
        <end position="596"/>
    </location>
</feature>
<evidence type="ECO:0000256" key="1">
    <source>
        <dbReference type="SAM" id="MobiDB-lite"/>
    </source>
</evidence>
<feature type="compositionally biased region" description="Polar residues" evidence="1">
    <location>
        <begin position="1115"/>
        <end position="1127"/>
    </location>
</feature>
<feature type="domain" description="Mitochondrial splicing suppressor 51 zinc-finger" evidence="2">
    <location>
        <begin position="104"/>
        <end position="162"/>
    </location>
</feature>
<feature type="compositionally biased region" description="Polar residues" evidence="1">
    <location>
        <begin position="824"/>
        <end position="834"/>
    </location>
</feature>
<feature type="compositionally biased region" description="Basic and acidic residues" evidence="1">
    <location>
        <begin position="604"/>
        <end position="625"/>
    </location>
</feature>
<feature type="compositionally biased region" description="Low complexity" evidence="1">
    <location>
        <begin position="1092"/>
        <end position="1110"/>
    </location>
</feature>
<gene>
    <name evidence="3" type="ORF">BLNAU_1289</name>
</gene>
<comment type="caution">
    <text evidence="3">The sequence shown here is derived from an EMBL/GenBank/DDBJ whole genome shotgun (WGS) entry which is preliminary data.</text>
</comment>
<keyword evidence="4" id="KW-1185">Reference proteome</keyword>
<feature type="compositionally biased region" description="Basic and acidic residues" evidence="1">
    <location>
        <begin position="759"/>
        <end position="779"/>
    </location>
</feature>